<dbReference type="STRING" id="281362.AT959_00675"/>
<dbReference type="Proteomes" id="UP000070186">
    <property type="component" value="Unassembled WGS sequence"/>
</dbReference>
<evidence type="ECO:0000256" key="8">
    <source>
        <dbReference type="ARBA" id="ARBA00048968"/>
    </source>
</evidence>
<dbReference type="Pfam" id="PF02578">
    <property type="entry name" value="Cu-oxidase_4"/>
    <property type="match status" value="1"/>
</dbReference>
<keyword evidence="3" id="KW-0808">Transferase</keyword>
<evidence type="ECO:0000256" key="9">
    <source>
        <dbReference type="ARBA" id="ARBA00049893"/>
    </source>
</evidence>
<dbReference type="NCBIfam" id="TIGR00726">
    <property type="entry name" value="peptidoglycan editing factor PgeF"/>
    <property type="match status" value="1"/>
</dbReference>
<proteinExistence type="inferred from homology"/>
<dbReference type="InterPro" id="IPR011324">
    <property type="entry name" value="Cytotoxic_necrot_fac-like_cat"/>
</dbReference>
<evidence type="ECO:0000256" key="4">
    <source>
        <dbReference type="ARBA" id="ARBA00022723"/>
    </source>
</evidence>
<dbReference type="PANTHER" id="PTHR30616">
    <property type="entry name" value="UNCHARACTERIZED PROTEIN YFIH"/>
    <property type="match status" value="1"/>
</dbReference>
<dbReference type="Gene3D" id="3.60.140.10">
    <property type="entry name" value="CNF1/YfiH-like putative cysteine hydrolases"/>
    <property type="match status" value="1"/>
</dbReference>
<organism evidence="11 12">
    <name type="scientific">Dechloromonas denitrificans</name>
    <dbReference type="NCBI Taxonomy" id="281362"/>
    <lineage>
        <taxon>Bacteria</taxon>
        <taxon>Pseudomonadati</taxon>
        <taxon>Pseudomonadota</taxon>
        <taxon>Betaproteobacteria</taxon>
        <taxon>Rhodocyclales</taxon>
        <taxon>Azonexaceae</taxon>
        <taxon>Dechloromonas</taxon>
    </lineage>
</organism>
<dbReference type="CDD" id="cd16833">
    <property type="entry name" value="YfiH"/>
    <property type="match status" value="1"/>
</dbReference>
<reference evidence="11 12" key="1">
    <citation type="submission" date="2015-12" db="EMBL/GenBank/DDBJ databases">
        <title>Nitrous oxide reduction kinetics distinguish bacteria harboring typical versus atypical NosZ.</title>
        <authorList>
            <person name="Yoon S."/>
            <person name="Nissen S."/>
            <person name="Park D."/>
            <person name="Sanford R.A."/>
            <person name="Loeffler F.E."/>
        </authorList>
    </citation>
    <scope>NUCLEOTIDE SEQUENCE [LARGE SCALE GENOMIC DNA]</scope>
    <source>
        <strain evidence="11 12">ATCC BAA-841</strain>
    </source>
</reference>
<gene>
    <name evidence="11" type="ORF">AT959_00675</name>
</gene>
<dbReference type="InterPro" id="IPR003730">
    <property type="entry name" value="Cu_polyphenol_OxRdtase"/>
</dbReference>
<evidence type="ECO:0000256" key="5">
    <source>
        <dbReference type="ARBA" id="ARBA00022801"/>
    </source>
</evidence>
<keyword evidence="4" id="KW-0479">Metal-binding</keyword>
<comment type="catalytic activity">
    <reaction evidence="9">
        <text>S-methyl-5'-thioadenosine + phosphate = 5-(methylsulfanyl)-alpha-D-ribose 1-phosphate + adenine</text>
        <dbReference type="Rhea" id="RHEA:11852"/>
        <dbReference type="ChEBI" id="CHEBI:16708"/>
        <dbReference type="ChEBI" id="CHEBI:17509"/>
        <dbReference type="ChEBI" id="CHEBI:43474"/>
        <dbReference type="ChEBI" id="CHEBI:58533"/>
        <dbReference type="EC" id="2.4.2.28"/>
    </reaction>
    <physiologicalReaction direction="left-to-right" evidence="9">
        <dbReference type="Rhea" id="RHEA:11853"/>
    </physiologicalReaction>
</comment>
<evidence type="ECO:0000256" key="7">
    <source>
        <dbReference type="ARBA" id="ARBA00047989"/>
    </source>
</evidence>
<comment type="catalytic activity">
    <reaction evidence="7">
        <text>adenosine + H2O + H(+) = inosine + NH4(+)</text>
        <dbReference type="Rhea" id="RHEA:24408"/>
        <dbReference type="ChEBI" id="CHEBI:15377"/>
        <dbReference type="ChEBI" id="CHEBI:15378"/>
        <dbReference type="ChEBI" id="CHEBI:16335"/>
        <dbReference type="ChEBI" id="CHEBI:17596"/>
        <dbReference type="ChEBI" id="CHEBI:28938"/>
        <dbReference type="EC" id="3.5.4.4"/>
    </reaction>
    <physiologicalReaction direction="left-to-right" evidence="7">
        <dbReference type="Rhea" id="RHEA:24409"/>
    </physiologicalReaction>
</comment>
<evidence type="ECO:0000256" key="1">
    <source>
        <dbReference type="ARBA" id="ARBA00000553"/>
    </source>
</evidence>
<dbReference type="EMBL" id="LODL01000002">
    <property type="protein sequence ID" value="KXB32745.1"/>
    <property type="molecule type" value="Genomic_DNA"/>
</dbReference>
<keyword evidence="6" id="KW-0862">Zinc</keyword>
<keyword evidence="12" id="KW-1185">Reference proteome</keyword>
<evidence type="ECO:0000256" key="2">
    <source>
        <dbReference type="ARBA" id="ARBA00007353"/>
    </source>
</evidence>
<comment type="catalytic activity">
    <reaction evidence="1">
        <text>inosine + phosphate = alpha-D-ribose 1-phosphate + hypoxanthine</text>
        <dbReference type="Rhea" id="RHEA:27646"/>
        <dbReference type="ChEBI" id="CHEBI:17368"/>
        <dbReference type="ChEBI" id="CHEBI:17596"/>
        <dbReference type="ChEBI" id="CHEBI:43474"/>
        <dbReference type="ChEBI" id="CHEBI:57720"/>
        <dbReference type="EC" id="2.4.2.1"/>
    </reaction>
    <physiologicalReaction direction="left-to-right" evidence="1">
        <dbReference type="Rhea" id="RHEA:27647"/>
    </physiologicalReaction>
</comment>
<dbReference type="RefSeq" id="WP_066879406.1">
    <property type="nucleotide sequence ID" value="NZ_LODL01000002.1"/>
</dbReference>
<evidence type="ECO:0000313" key="11">
    <source>
        <dbReference type="EMBL" id="KXB32745.1"/>
    </source>
</evidence>
<evidence type="ECO:0000256" key="10">
    <source>
        <dbReference type="RuleBase" id="RU361274"/>
    </source>
</evidence>
<keyword evidence="5" id="KW-0378">Hydrolase</keyword>
<dbReference type="InterPro" id="IPR038371">
    <property type="entry name" value="Cu_polyphenol_OxRdtase_sf"/>
</dbReference>
<dbReference type="PANTHER" id="PTHR30616:SF2">
    <property type="entry name" value="PURINE NUCLEOSIDE PHOSPHORYLASE LACC1"/>
    <property type="match status" value="1"/>
</dbReference>
<comment type="caution">
    <text evidence="11">The sequence shown here is derived from an EMBL/GenBank/DDBJ whole genome shotgun (WGS) entry which is preliminary data.</text>
</comment>
<sequence>MAELLVPDWPVPANVRALQTLRSGGCSAAPWRSLNLGDHVGDDLVHVEANRALLRRHLPAEPLWLRQVHGIAAVDADISAKMPEADAAYARRSGTVCAVMTADCLPVLFCDRAGSVVAAAHAGWRGLLDGVLETTVAAMGVPPGELLAWLGPAIGPSCFEVGDEVRTAFVARDPLAAAAFVGHGGDKWLADIYLLARQRLSSLGLGSISGGELCTVSDAARFFSYRRDGVTGRMASLIWLV</sequence>
<evidence type="ECO:0000256" key="3">
    <source>
        <dbReference type="ARBA" id="ARBA00022679"/>
    </source>
</evidence>
<evidence type="ECO:0000256" key="6">
    <source>
        <dbReference type="ARBA" id="ARBA00022833"/>
    </source>
</evidence>
<comment type="similarity">
    <text evidence="2 10">Belongs to the purine nucleoside phosphorylase YfiH/LACC1 family.</text>
</comment>
<accession>A0A133XP81</accession>
<evidence type="ECO:0000313" key="12">
    <source>
        <dbReference type="Proteomes" id="UP000070186"/>
    </source>
</evidence>
<name>A0A133XP81_9RHOO</name>
<dbReference type="AlphaFoldDB" id="A0A133XP81"/>
<dbReference type="GO" id="GO:0017061">
    <property type="term" value="F:S-methyl-5-thioadenosine phosphorylase activity"/>
    <property type="evidence" value="ECO:0007669"/>
    <property type="project" value="UniProtKB-EC"/>
</dbReference>
<dbReference type="SUPFAM" id="SSF64438">
    <property type="entry name" value="CNF1/YfiH-like putative cysteine hydrolases"/>
    <property type="match status" value="1"/>
</dbReference>
<dbReference type="GO" id="GO:0005507">
    <property type="term" value="F:copper ion binding"/>
    <property type="evidence" value="ECO:0007669"/>
    <property type="project" value="TreeGrafter"/>
</dbReference>
<comment type="catalytic activity">
    <reaction evidence="8">
        <text>adenosine + phosphate = alpha-D-ribose 1-phosphate + adenine</text>
        <dbReference type="Rhea" id="RHEA:27642"/>
        <dbReference type="ChEBI" id="CHEBI:16335"/>
        <dbReference type="ChEBI" id="CHEBI:16708"/>
        <dbReference type="ChEBI" id="CHEBI:43474"/>
        <dbReference type="ChEBI" id="CHEBI:57720"/>
        <dbReference type="EC" id="2.4.2.1"/>
    </reaction>
    <physiologicalReaction direction="left-to-right" evidence="8">
        <dbReference type="Rhea" id="RHEA:27643"/>
    </physiologicalReaction>
</comment>
<protein>
    <recommendedName>
        <fullName evidence="10">Purine nucleoside phosphorylase</fullName>
    </recommendedName>
</protein>
<dbReference type="GO" id="GO:0016787">
    <property type="term" value="F:hydrolase activity"/>
    <property type="evidence" value="ECO:0007669"/>
    <property type="project" value="UniProtKB-KW"/>
</dbReference>